<dbReference type="SUPFAM" id="SSF51905">
    <property type="entry name" value="FAD/NAD(P)-binding domain"/>
    <property type="match status" value="1"/>
</dbReference>
<evidence type="ECO:0000256" key="6">
    <source>
        <dbReference type="PIRSR" id="PIRSR000137-2"/>
    </source>
</evidence>
<dbReference type="InterPro" id="IPR007867">
    <property type="entry name" value="GMC_OxRtase_C"/>
</dbReference>
<dbReference type="GO" id="GO:0050660">
    <property type="term" value="F:flavin adenine dinucleotide binding"/>
    <property type="evidence" value="ECO:0007669"/>
    <property type="project" value="InterPro"/>
</dbReference>
<accession>A0A1Y2DF08</accession>
<keyword evidence="7" id="KW-0812">Transmembrane</keyword>
<protein>
    <recommendedName>
        <fullName evidence="12">GMC oxidoreductase</fullName>
    </recommendedName>
</protein>
<keyword evidence="7" id="KW-0472">Membrane</keyword>
<dbReference type="PANTHER" id="PTHR11552:SF147">
    <property type="entry name" value="CHOLINE DEHYDROGENASE, MITOCHONDRIAL"/>
    <property type="match status" value="1"/>
</dbReference>
<evidence type="ECO:0000256" key="5">
    <source>
        <dbReference type="PIRSR" id="PIRSR000137-1"/>
    </source>
</evidence>
<keyword evidence="3" id="KW-0285">Flavoprotein</keyword>
<dbReference type="Pfam" id="PF00732">
    <property type="entry name" value="GMC_oxred_N"/>
    <property type="match status" value="1"/>
</dbReference>
<reference evidence="10 11" key="1">
    <citation type="submission" date="2016-07" db="EMBL/GenBank/DDBJ databases">
        <title>Pervasive Adenine N6-methylation of Active Genes in Fungi.</title>
        <authorList>
            <consortium name="DOE Joint Genome Institute"/>
            <person name="Mondo S.J."/>
            <person name="Dannebaum R.O."/>
            <person name="Kuo R.C."/>
            <person name="Labutti K."/>
            <person name="Haridas S."/>
            <person name="Kuo A."/>
            <person name="Salamov A."/>
            <person name="Ahrendt S.R."/>
            <person name="Lipzen A."/>
            <person name="Sullivan W."/>
            <person name="Andreopoulos W.B."/>
            <person name="Clum A."/>
            <person name="Lindquist E."/>
            <person name="Daum C."/>
            <person name="Ramamoorthy G.K."/>
            <person name="Gryganskyi A."/>
            <person name="Culley D."/>
            <person name="Magnuson J.K."/>
            <person name="James T.Y."/>
            <person name="O'Malley M.A."/>
            <person name="Stajich J.E."/>
            <person name="Spatafora J.W."/>
            <person name="Visel A."/>
            <person name="Grigoriev I.V."/>
        </authorList>
    </citation>
    <scope>NUCLEOTIDE SEQUENCE [LARGE SCALE GENOMIC DNA]</scope>
    <source>
        <strain evidence="10 11">62-1032</strain>
    </source>
</reference>
<comment type="similarity">
    <text evidence="2">Belongs to the GMC oxidoreductase family.</text>
</comment>
<dbReference type="OrthoDB" id="269227at2759"/>
<keyword evidence="4 6" id="KW-0274">FAD</keyword>
<dbReference type="SUPFAM" id="SSF54373">
    <property type="entry name" value="FAD-linked reductases, C-terminal domain"/>
    <property type="match status" value="1"/>
</dbReference>
<feature type="active site" description="Proton donor" evidence="5">
    <location>
        <position position="605"/>
    </location>
</feature>
<comment type="caution">
    <text evidence="10">The sequence shown here is derived from an EMBL/GenBank/DDBJ whole genome shotgun (WGS) entry which is preliminary data.</text>
</comment>
<dbReference type="STRING" id="106004.A0A1Y2DF08"/>
<evidence type="ECO:0000256" key="7">
    <source>
        <dbReference type="SAM" id="Phobius"/>
    </source>
</evidence>
<dbReference type="PANTHER" id="PTHR11552">
    <property type="entry name" value="GLUCOSE-METHANOL-CHOLINE GMC OXIDOREDUCTASE"/>
    <property type="match status" value="1"/>
</dbReference>
<evidence type="ECO:0008006" key="12">
    <source>
        <dbReference type="Google" id="ProtNLM"/>
    </source>
</evidence>
<dbReference type="PIRSF" id="PIRSF000137">
    <property type="entry name" value="Alcohol_oxidase"/>
    <property type="match status" value="1"/>
</dbReference>
<feature type="domain" description="Glucose-methanol-choline oxidoreductase N-terminal" evidence="8">
    <location>
        <begin position="79"/>
        <end position="399"/>
    </location>
</feature>
<dbReference type="InterPro" id="IPR000172">
    <property type="entry name" value="GMC_OxRdtase_N"/>
</dbReference>
<evidence type="ECO:0000259" key="9">
    <source>
        <dbReference type="Pfam" id="PF05199"/>
    </source>
</evidence>
<dbReference type="InterPro" id="IPR012132">
    <property type="entry name" value="GMC_OxRdtase"/>
</dbReference>
<feature type="binding site" evidence="6">
    <location>
        <position position="307"/>
    </location>
    <ligand>
        <name>FAD</name>
        <dbReference type="ChEBI" id="CHEBI:57692"/>
    </ligand>
</feature>
<sequence length="667" mass="71380">MLNLTSIRQRLPAVPSIPFLATLSPWLLLLIPFLGGLHLAYSVLKLASPPKWYPGISNLSEVGTKVKEGALDEEKGKEFDIILVGSGTTGCVLASRLSEDPNISVLVLEAGKAGVLQLFSRIPATFARLFPHPTAEWGYDFAPSEGTKGRSLRCPRARMLGGCSSINAMMCHHCSPSDFDEIASLGFPSFSSASLEPYFAKSQSHIESTSWPLNKPDDKASVTGTGPVKTGYSWINELCLAFVHACGAVGMEVRADLNDAKEGKGTLGATRTKTFIEGGSRVSAATAYLTPDVIARPNLTVSVGATVTRILFSNSTPPRATGVEFTSLDNPWPTITGKPQSRTLYRASARKEVILTAGVIGSPHILKVSGVGPREELEKVGVPVLVDAPEVGGHLKDHLSVGMAFVAKKGVSSQWVADPLKGLPPLVEWLKHKTGPLTSNIAESLAFVRSTDKEFAERSGLPAPDVEDLGSGGIGPDIELIDAPLVFAKHGTVHPPPNAGATDFYSIAPILLRPKSHGTVTIVSKDVFVKPVIDAQFFSDPHDVKLLTWGLKLCYKVANTEPLASLLLGPFQPNHPSFPEFVDVVNWSDEKIEDYIRGHAEVLYHPIGTVSLGRCLDGNLKVHGTASLRVCDASIFPEQISGHPMAPLLAIAERFAEELKGELKGLA</sequence>
<evidence type="ECO:0000259" key="8">
    <source>
        <dbReference type="Pfam" id="PF00732"/>
    </source>
</evidence>
<evidence type="ECO:0000256" key="2">
    <source>
        <dbReference type="ARBA" id="ARBA00010790"/>
    </source>
</evidence>
<dbReference type="Pfam" id="PF05199">
    <property type="entry name" value="GMC_oxred_C"/>
    <property type="match status" value="1"/>
</dbReference>
<feature type="domain" description="Glucose-methanol-choline oxidoreductase C-terminal" evidence="9">
    <location>
        <begin position="514"/>
        <end position="652"/>
    </location>
</feature>
<dbReference type="Gene3D" id="3.50.50.60">
    <property type="entry name" value="FAD/NAD(P)-binding domain"/>
    <property type="match status" value="1"/>
</dbReference>
<dbReference type="InParanoid" id="A0A1Y2DF08"/>
<evidence type="ECO:0000313" key="11">
    <source>
        <dbReference type="Proteomes" id="UP000193467"/>
    </source>
</evidence>
<feature type="transmembrane region" description="Helical" evidence="7">
    <location>
        <begin position="20"/>
        <end position="41"/>
    </location>
</feature>
<evidence type="ECO:0000313" key="10">
    <source>
        <dbReference type="EMBL" id="ORY57716.1"/>
    </source>
</evidence>
<dbReference type="Proteomes" id="UP000193467">
    <property type="component" value="Unassembled WGS sequence"/>
</dbReference>
<dbReference type="EMBL" id="MCGR01000081">
    <property type="protein sequence ID" value="ORY57716.1"/>
    <property type="molecule type" value="Genomic_DNA"/>
</dbReference>
<feature type="active site" description="Proton acceptor" evidence="5">
    <location>
        <position position="643"/>
    </location>
</feature>
<keyword evidence="7" id="KW-1133">Transmembrane helix</keyword>
<gene>
    <name evidence="10" type="ORF">BCR35DRAFT_309616</name>
</gene>
<dbReference type="GO" id="GO:0016614">
    <property type="term" value="F:oxidoreductase activity, acting on CH-OH group of donors"/>
    <property type="evidence" value="ECO:0007669"/>
    <property type="project" value="InterPro"/>
</dbReference>
<keyword evidence="11" id="KW-1185">Reference proteome</keyword>
<name>A0A1Y2DF08_9BASI</name>
<evidence type="ECO:0000256" key="4">
    <source>
        <dbReference type="ARBA" id="ARBA00022827"/>
    </source>
</evidence>
<comment type="cofactor">
    <cofactor evidence="1 6">
        <name>FAD</name>
        <dbReference type="ChEBI" id="CHEBI:57692"/>
    </cofactor>
</comment>
<dbReference type="AlphaFoldDB" id="A0A1Y2DF08"/>
<feature type="binding site" evidence="6">
    <location>
        <begin position="88"/>
        <end position="89"/>
    </location>
    <ligand>
        <name>FAD</name>
        <dbReference type="ChEBI" id="CHEBI:57692"/>
    </ligand>
</feature>
<evidence type="ECO:0000256" key="3">
    <source>
        <dbReference type="ARBA" id="ARBA00022630"/>
    </source>
</evidence>
<proteinExistence type="inferred from homology"/>
<dbReference type="Gene3D" id="3.30.560.10">
    <property type="entry name" value="Glucose Oxidase, domain 3"/>
    <property type="match status" value="1"/>
</dbReference>
<dbReference type="InterPro" id="IPR036188">
    <property type="entry name" value="FAD/NAD-bd_sf"/>
</dbReference>
<organism evidence="10 11">
    <name type="scientific">Leucosporidium creatinivorum</name>
    <dbReference type="NCBI Taxonomy" id="106004"/>
    <lineage>
        <taxon>Eukaryota</taxon>
        <taxon>Fungi</taxon>
        <taxon>Dikarya</taxon>
        <taxon>Basidiomycota</taxon>
        <taxon>Pucciniomycotina</taxon>
        <taxon>Microbotryomycetes</taxon>
        <taxon>Leucosporidiales</taxon>
        <taxon>Leucosporidium</taxon>
    </lineage>
</organism>
<evidence type="ECO:0000256" key="1">
    <source>
        <dbReference type="ARBA" id="ARBA00001974"/>
    </source>
</evidence>